<gene>
    <name evidence="2" type="ORF">G7043_30535</name>
</gene>
<accession>A0A7C9RUU0</accession>
<dbReference type="Pfam" id="PF13556">
    <property type="entry name" value="HTH_30"/>
    <property type="match status" value="1"/>
</dbReference>
<sequence>MTEVAVNWSSTPGRVRRAPRLAGEDDVRLAEFRAKIRAAGENWAGGRYDDLLGVLEEAAEGHPAFAEFVRASGPVLTEFLDGYRRRNEGIASARRGDVAGDLVDGHPIAPDVYDALAARYLIVVVRLSDVTRTKPVLHEAAGPGAFMTRKESGLVILVPDLDPERTPAITRQLTRHLDGKGWLTVAARPKADIADGYREAADVMRLVVAGRRPGGVYNISDVLVEYAVTRHEHVTRSLVSILDPLRAHPVLWETLVALVDADLQRNQTARNLFVHRSTLDYRLQRIAGITGCDPTSGRGGHTLVAAMIADGYSG</sequence>
<dbReference type="EMBL" id="JAAMPJ010000009">
    <property type="protein sequence ID" value="NGY63267.1"/>
    <property type="molecule type" value="Genomic_DNA"/>
</dbReference>
<dbReference type="AlphaFoldDB" id="A0A7C9RUU0"/>
<comment type="caution">
    <text evidence="2">The sequence shown here is derived from an EMBL/GenBank/DDBJ whole genome shotgun (WGS) entry which is preliminary data.</text>
</comment>
<evidence type="ECO:0000259" key="1">
    <source>
        <dbReference type="Pfam" id="PF13556"/>
    </source>
</evidence>
<dbReference type="Proteomes" id="UP000481360">
    <property type="component" value="Unassembled WGS sequence"/>
</dbReference>
<organism evidence="2 3">
    <name type="scientific">Lentzea alba</name>
    <dbReference type="NCBI Taxonomy" id="2714351"/>
    <lineage>
        <taxon>Bacteria</taxon>
        <taxon>Bacillati</taxon>
        <taxon>Actinomycetota</taxon>
        <taxon>Actinomycetes</taxon>
        <taxon>Pseudonocardiales</taxon>
        <taxon>Pseudonocardiaceae</taxon>
        <taxon>Lentzea</taxon>
    </lineage>
</organism>
<dbReference type="RefSeq" id="WP_166051475.1">
    <property type="nucleotide sequence ID" value="NZ_JAAMPJ010000009.1"/>
</dbReference>
<dbReference type="InterPro" id="IPR025736">
    <property type="entry name" value="PucR_C-HTH_dom"/>
</dbReference>
<reference evidence="2 3" key="1">
    <citation type="submission" date="2020-03" db="EMBL/GenBank/DDBJ databases">
        <title>Isolation and identification of active actinomycetes.</title>
        <authorList>
            <person name="Sun X."/>
        </authorList>
    </citation>
    <scope>NUCLEOTIDE SEQUENCE [LARGE SCALE GENOMIC DNA]</scope>
    <source>
        <strain evidence="2 3">NEAU-D13</strain>
    </source>
</reference>
<feature type="domain" description="PucR C-terminal helix-turn-helix" evidence="1">
    <location>
        <begin position="251"/>
        <end position="308"/>
    </location>
</feature>
<dbReference type="InterPro" id="IPR042070">
    <property type="entry name" value="PucR_C-HTH_sf"/>
</dbReference>
<protein>
    <submittedName>
        <fullName evidence="2">PucR family transcriptional regulator</fullName>
    </submittedName>
</protein>
<keyword evidence="3" id="KW-1185">Reference proteome</keyword>
<dbReference type="PANTHER" id="PTHR33744:SF7">
    <property type="entry name" value="PUCR FAMILY TRANSCRIPTIONAL REGULATOR"/>
    <property type="match status" value="1"/>
</dbReference>
<name>A0A7C9RUU0_9PSEU</name>
<proteinExistence type="predicted"/>
<evidence type="ECO:0000313" key="3">
    <source>
        <dbReference type="Proteomes" id="UP000481360"/>
    </source>
</evidence>
<dbReference type="PANTHER" id="PTHR33744">
    <property type="entry name" value="CARBOHYDRATE DIACID REGULATOR"/>
    <property type="match status" value="1"/>
</dbReference>
<dbReference type="InterPro" id="IPR051448">
    <property type="entry name" value="CdaR-like_regulators"/>
</dbReference>
<dbReference type="Gene3D" id="1.10.10.2840">
    <property type="entry name" value="PucR C-terminal helix-turn-helix domain"/>
    <property type="match status" value="1"/>
</dbReference>
<evidence type="ECO:0000313" key="2">
    <source>
        <dbReference type="EMBL" id="NGY63267.1"/>
    </source>
</evidence>